<dbReference type="AlphaFoldDB" id="A0A4P6EE95"/>
<protein>
    <submittedName>
        <fullName evidence="2">Glycosyltransferase family 61 protein</fullName>
    </submittedName>
</protein>
<accession>A0A4P6EE95</accession>
<evidence type="ECO:0000313" key="2">
    <source>
        <dbReference type="EMBL" id="QAY60630.1"/>
    </source>
</evidence>
<reference evidence="2 3" key="1">
    <citation type="submission" date="2019-01" db="EMBL/GenBank/DDBJ databases">
        <title>Genome sequencing of strain DFW100M-13.</title>
        <authorList>
            <person name="Heo J."/>
            <person name="Kim S.-J."/>
            <person name="Kim J.-S."/>
            <person name="Hong S.-B."/>
            <person name="Kwon S.-W."/>
        </authorList>
    </citation>
    <scope>NUCLEOTIDE SEQUENCE [LARGE SCALE GENOMIC DNA]</scope>
    <source>
        <strain evidence="2 3">DFW100M-13</strain>
    </source>
</reference>
<dbReference type="KEGG" id="mprt:ET475_11955"/>
<dbReference type="Pfam" id="PF04577">
    <property type="entry name" value="Glyco_transf_61"/>
    <property type="match status" value="1"/>
</dbReference>
<organism evidence="2 3">
    <name type="scientific">Microbacterium protaetiae</name>
    <dbReference type="NCBI Taxonomy" id="2509458"/>
    <lineage>
        <taxon>Bacteria</taxon>
        <taxon>Bacillati</taxon>
        <taxon>Actinomycetota</taxon>
        <taxon>Actinomycetes</taxon>
        <taxon>Micrococcales</taxon>
        <taxon>Microbacteriaceae</taxon>
        <taxon>Microbacterium</taxon>
    </lineage>
</organism>
<keyword evidence="2" id="KW-0808">Transferase</keyword>
<feature type="domain" description="Glycosyltransferase 61 catalytic" evidence="1">
    <location>
        <begin position="334"/>
        <end position="508"/>
    </location>
</feature>
<dbReference type="OrthoDB" id="5116883at2"/>
<gene>
    <name evidence="2" type="ORF">ET475_11955</name>
</gene>
<evidence type="ECO:0000313" key="3">
    <source>
        <dbReference type="Proteomes" id="UP000293995"/>
    </source>
</evidence>
<evidence type="ECO:0000259" key="1">
    <source>
        <dbReference type="Pfam" id="PF04577"/>
    </source>
</evidence>
<dbReference type="Proteomes" id="UP000293995">
    <property type="component" value="Chromosome"/>
</dbReference>
<sequence length="583" mass="66304">MLPMRSPLRRAAGYVLWRWRRRPPTVTTADHGAPSDRIKALLTPPRGSSWHVVLLADRRARWRVQRWMRTFFTDDILIFAAGFRPSRTRQPRVTVKKLTVPTDALHALRRIPPVDLIVDLRRPVPTDDVQRATWRMLHPAVAEHGAYIHLDASPTTPDVLRGWARTRSSTMTERARYRPTTDVRRLGDYAIHLMAGPVYLKVPDRRAASLQTRAPELRVDLIDRLPAADIAPTGKIHRNRESSDTAHLDAALHAPAATMRHYQGQLRVLSHMALTHQRTLLPPSFRYPNEQVPTNVLATDIDADYTTLPASTDRAIPRLDGDFFDLTASYHAHFGHFITEIPAKLWGWGVAKAHIPDLRALLRVPRDYQPTYERELLSAYGLSSDDVVWQSEPVEVSSWVACTSLWQNHDPYWFHPAVADVWAQLRRHLIVPHSSQGRQRLFVSRPSGMAHRDCRNAPQVEELFREYGFQVVYPEEHSLAESAALFGGATTVAGFGGSALFNVLFSEHLRTMIILNHEAYLARNEHLYASALGADSHYFWSAPDVRQASAVLDPKAFQSTWDFDFARNERLLRATLEALPESQ</sequence>
<name>A0A4P6EE95_9MICO</name>
<dbReference type="EMBL" id="CP035494">
    <property type="protein sequence ID" value="QAY60630.1"/>
    <property type="molecule type" value="Genomic_DNA"/>
</dbReference>
<dbReference type="InterPro" id="IPR049625">
    <property type="entry name" value="Glyco_transf_61_cat"/>
</dbReference>
<keyword evidence="3" id="KW-1185">Reference proteome</keyword>
<proteinExistence type="predicted"/>
<dbReference type="GO" id="GO:0016757">
    <property type="term" value="F:glycosyltransferase activity"/>
    <property type="evidence" value="ECO:0007669"/>
    <property type="project" value="InterPro"/>
</dbReference>